<protein>
    <recommendedName>
        <fullName evidence="3">Aminopeptidase</fullName>
    </recommendedName>
</protein>
<gene>
    <name evidence="1" type="ORF">GCM10022419_033750</name>
</gene>
<organism evidence="1 2">
    <name type="scientific">Nonomuraea rosea</name>
    <dbReference type="NCBI Taxonomy" id="638574"/>
    <lineage>
        <taxon>Bacteria</taxon>
        <taxon>Bacillati</taxon>
        <taxon>Actinomycetota</taxon>
        <taxon>Actinomycetes</taxon>
        <taxon>Streptosporangiales</taxon>
        <taxon>Streptosporangiaceae</taxon>
        <taxon>Nonomuraea</taxon>
    </lineage>
</organism>
<comment type="caution">
    <text evidence="1">The sequence shown here is derived from an EMBL/GenBank/DDBJ whole genome shotgun (WGS) entry which is preliminary data.</text>
</comment>
<keyword evidence="2" id="KW-1185">Reference proteome</keyword>
<sequence length="76" mass="8265">MANAEARVRVAYELGATVVRPGQTLVLCTPHQMSTAEADQMKARLREKLPGVELVLLTGVTQALVYEPDEIRAADT</sequence>
<accession>A0ABP6WGQ2</accession>
<name>A0ABP6WGQ2_9ACTN</name>
<dbReference type="EMBL" id="BAABDQ010000006">
    <property type="protein sequence ID" value="GAA3550729.1"/>
    <property type="molecule type" value="Genomic_DNA"/>
</dbReference>
<evidence type="ECO:0000313" key="2">
    <source>
        <dbReference type="Proteomes" id="UP001500630"/>
    </source>
</evidence>
<evidence type="ECO:0000313" key="1">
    <source>
        <dbReference type="EMBL" id="GAA3550729.1"/>
    </source>
</evidence>
<evidence type="ECO:0008006" key="3">
    <source>
        <dbReference type="Google" id="ProtNLM"/>
    </source>
</evidence>
<reference evidence="2" key="1">
    <citation type="journal article" date="2019" name="Int. J. Syst. Evol. Microbiol.">
        <title>The Global Catalogue of Microorganisms (GCM) 10K type strain sequencing project: providing services to taxonomists for standard genome sequencing and annotation.</title>
        <authorList>
            <consortium name="The Broad Institute Genomics Platform"/>
            <consortium name="The Broad Institute Genome Sequencing Center for Infectious Disease"/>
            <person name="Wu L."/>
            <person name="Ma J."/>
        </authorList>
    </citation>
    <scope>NUCLEOTIDE SEQUENCE [LARGE SCALE GENOMIC DNA]</scope>
    <source>
        <strain evidence="2">JCM 17326</strain>
    </source>
</reference>
<dbReference type="Proteomes" id="UP001500630">
    <property type="component" value="Unassembled WGS sequence"/>
</dbReference>
<proteinExistence type="predicted"/>